<protein>
    <recommendedName>
        <fullName evidence="2">B30.2/SPRY domain-containing protein</fullName>
    </recommendedName>
</protein>
<dbReference type="InterPro" id="IPR043136">
    <property type="entry name" value="B30.2/SPRY_sf"/>
</dbReference>
<proteinExistence type="predicted"/>
<dbReference type="Gene3D" id="2.60.120.920">
    <property type="match status" value="1"/>
</dbReference>
<dbReference type="PANTHER" id="PTHR12245">
    <property type="entry name" value="SPRY DOMAIN CONTAINING SOCS BOX PROTEIN"/>
    <property type="match status" value="1"/>
</dbReference>
<sequence>MFDQMRLLLLQSEQAYDVCVELMSKSCRHQVDGAQCDYRMKQINKAIEVELVQQQKYLEGTRFTTFLASKAKELYKKLYTNMEESMRSRREMCERTKMSSQEQLYSMAENLHDVITKRMSQDNLQIRTDQGQLDTANRSLMGLVHVPNEMEKQMDIIRRLTLDISSAKHRMNQSQADIGTIRQILTKYGTLQFLKRDSNFLSVFDGVERQAKLKERLDDVVLKVKFVSEVLVEIADPETRQDYVVQQALEALKTSVTDLNELLPQKSKMEDLDEQFRVNTATRLKRHKRLLAHFLDEIREGTNDLSTKEPAVEVHCVAMMDNLQVVLSALTHNEEPVPPHLRTAYLQGASSGQAPQQSYYDSAGGVGGGGIANGGGGPGGDMGGQKFGGGVGGGGRSLASSETHGAFDTASAEQIRHTFARYSERLKVSQESTRLTKISGGMEMSNTSALGAVGFRLNSGIHFFAIRIGANCSRLLVGFADWNLPLDGYCNSIKYPACYYLHIGNGTLWAPDQKVERKAYTYESIGSSVGGVLQCIVNTNDRSISYIFNEMNLGIAFRNVNLSRTLYPAFEVFSNNCTVEFTMLAQNGAKKE</sequence>
<evidence type="ECO:0000313" key="4">
    <source>
        <dbReference type="Proteomes" id="UP000051952"/>
    </source>
</evidence>
<evidence type="ECO:0000256" key="1">
    <source>
        <dbReference type="SAM" id="MobiDB-lite"/>
    </source>
</evidence>
<keyword evidence="4" id="KW-1185">Reference proteome</keyword>
<dbReference type="PROSITE" id="PS50188">
    <property type="entry name" value="B302_SPRY"/>
    <property type="match status" value="1"/>
</dbReference>
<dbReference type="InterPro" id="IPR001870">
    <property type="entry name" value="B30.2/SPRY"/>
</dbReference>
<evidence type="ECO:0000313" key="3">
    <source>
        <dbReference type="EMBL" id="CUG92157.1"/>
    </source>
</evidence>
<feature type="compositionally biased region" description="Gly residues" evidence="1">
    <location>
        <begin position="372"/>
        <end position="396"/>
    </location>
</feature>
<name>A0A0S4JPD2_BODSA</name>
<dbReference type="PANTHER" id="PTHR12245:SF5">
    <property type="entry name" value="SPRY DOMAIN-CONTAINING SOCS BOX PROTEIN 3"/>
    <property type="match status" value="1"/>
</dbReference>
<dbReference type="AlphaFoldDB" id="A0A0S4JPD2"/>
<dbReference type="Pfam" id="PF00622">
    <property type="entry name" value="SPRY"/>
    <property type="match status" value="1"/>
</dbReference>
<dbReference type="CDD" id="cd11709">
    <property type="entry name" value="SPRY"/>
    <property type="match status" value="1"/>
</dbReference>
<dbReference type="InterPro" id="IPR003877">
    <property type="entry name" value="SPRY_dom"/>
</dbReference>
<organism evidence="3 4">
    <name type="scientific">Bodo saltans</name>
    <name type="common">Flagellated protozoan</name>
    <dbReference type="NCBI Taxonomy" id="75058"/>
    <lineage>
        <taxon>Eukaryota</taxon>
        <taxon>Discoba</taxon>
        <taxon>Euglenozoa</taxon>
        <taxon>Kinetoplastea</taxon>
        <taxon>Metakinetoplastina</taxon>
        <taxon>Eubodonida</taxon>
        <taxon>Bodonidae</taxon>
        <taxon>Bodo</taxon>
    </lineage>
</organism>
<dbReference type="Proteomes" id="UP000051952">
    <property type="component" value="Unassembled WGS sequence"/>
</dbReference>
<dbReference type="EMBL" id="CYKH01002012">
    <property type="protein sequence ID" value="CUG92157.1"/>
    <property type="molecule type" value="Genomic_DNA"/>
</dbReference>
<dbReference type="InterPro" id="IPR050672">
    <property type="entry name" value="FBXO45-Fsn/SPSB_families"/>
</dbReference>
<dbReference type="OrthoDB" id="25503at2759"/>
<reference evidence="4" key="1">
    <citation type="submission" date="2015-09" db="EMBL/GenBank/DDBJ databases">
        <authorList>
            <consortium name="Pathogen Informatics"/>
        </authorList>
    </citation>
    <scope>NUCLEOTIDE SEQUENCE [LARGE SCALE GENOMIC DNA]</scope>
    <source>
        <strain evidence="4">Lake Konstanz</strain>
    </source>
</reference>
<dbReference type="VEuPathDB" id="TriTrypDB:BSAL_35805c"/>
<dbReference type="SUPFAM" id="SSF49899">
    <property type="entry name" value="Concanavalin A-like lectins/glucanases"/>
    <property type="match status" value="1"/>
</dbReference>
<evidence type="ECO:0000259" key="2">
    <source>
        <dbReference type="PROSITE" id="PS50188"/>
    </source>
</evidence>
<accession>A0A0S4JPD2</accession>
<feature type="domain" description="B30.2/SPRY" evidence="2">
    <location>
        <begin position="397"/>
        <end position="588"/>
    </location>
</feature>
<dbReference type="InterPro" id="IPR013320">
    <property type="entry name" value="ConA-like_dom_sf"/>
</dbReference>
<gene>
    <name evidence="3" type="ORF">BSAL_35805c</name>
</gene>
<feature type="region of interest" description="Disordered" evidence="1">
    <location>
        <begin position="372"/>
        <end position="409"/>
    </location>
</feature>